<accession>A0ABR0Q1I6</accession>
<protein>
    <submittedName>
        <fullName evidence="2">Uncharacterized protein</fullName>
    </submittedName>
</protein>
<name>A0ABR0Q1I6_GOSAR</name>
<dbReference type="EMBL" id="JARKNE010000005">
    <property type="protein sequence ID" value="KAK5833175.1"/>
    <property type="molecule type" value="Genomic_DNA"/>
</dbReference>
<evidence type="ECO:0000313" key="3">
    <source>
        <dbReference type="Proteomes" id="UP001358586"/>
    </source>
</evidence>
<organism evidence="2 3">
    <name type="scientific">Gossypium arboreum</name>
    <name type="common">Tree cotton</name>
    <name type="synonym">Gossypium nanking</name>
    <dbReference type="NCBI Taxonomy" id="29729"/>
    <lineage>
        <taxon>Eukaryota</taxon>
        <taxon>Viridiplantae</taxon>
        <taxon>Streptophyta</taxon>
        <taxon>Embryophyta</taxon>
        <taxon>Tracheophyta</taxon>
        <taxon>Spermatophyta</taxon>
        <taxon>Magnoliopsida</taxon>
        <taxon>eudicotyledons</taxon>
        <taxon>Gunneridae</taxon>
        <taxon>Pentapetalae</taxon>
        <taxon>rosids</taxon>
        <taxon>malvids</taxon>
        <taxon>Malvales</taxon>
        <taxon>Malvaceae</taxon>
        <taxon>Malvoideae</taxon>
        <taxon>Gossypium</taxon>
    </lineage>
</organism>
<evidence type="ECO:0000313" key="2">
    <source>
        <dbReference type="EMBL" id="KAK5833175.1"/>
    </source>
</evidence>
<comment type="caution">
    <text evidence="2">The sequence shown here is derived from an EMBL/GenBank/DDBJ whole genome shotgun (WGS) entry which is preliminary data.</text>
</comment>
<dbReference type="Proteomes" id="UP001358586">
    <property type="component" value="Chromosome 5"/>
</dbReference>
<keyword evidence="3" id="KW-1185">Reference proteome</keyword>
<evidence type="ECO:0000256" key="1">
    <source>
        <dbReference type="SAM" id="MobiDB-lite"/>
    </source>
</evidence>
<reference evidence="2 3" key="1">
    <citation type="submission" date="2023-03" db="EMBL/GenBank/DDBJ databases">
        <title>WGS of Gossypium arboreum.</title>
        <authorList>
            <person name="Yu D."/>
        </authorList>
    </citation>
    <scope>NUCLEOTIDE SEQUENCE [LARGE SCALE GENOMIC DNA]</scope>
    <source>
        <tissue evidence="2">Leaf</tissue>
    </source>
</reference>
<feature type="region of interest" description="Disordered" evidence="1">
    <location>
        <begin position="1"/>
        <end position="35"/>
    </location>
</feature>
<sequence>MHRLGAYKLAPDIKAEPEPELEPEQSYTHSDDSSYHPELRANDYFSGSSGYGYHSEFDIFNPVPLQYNTPFGLYPPYYSTLPGLYSSLLKLIYGVRDI</sequence>
<gene>
    <name evidence="2" type="ORF">PVK06_016989</name>
</gene>
<proteinExistence type="predicted"/>